<dbReference type="GO" id="GO:0009103">
    <property type="term" value="P:lipopolysaccharide biosynthetic process"/>
    <property type="evidence" value="ECO:0007669"/>
    <property type="project" value="TreeGrafter"/>
</dbReference>
<dbReference type="EMBL" id="CP010777">
    <property type="protein sequence ID" value="AKQ45269.1"/>
    <property type="molecule type" value="Genomic_DNA"/>
</dbReference>
<dbReference type="PATRIC" id="fig|1379910.4.peg.1281"/>
<dbReference type="PANTHER" id="PTHR46401:SF2">
    <property type="entry name" value="GLYCOSYLTRANSFERASE WBBK-RELATED"/>
    <property type="match status" value="1"/>
</dbReference>
<evidence type="ECO:0000313" key="5">
    <source>
        <dbReference type="Proteomes" id="UP000036458"/>
    </source>
</evidence>
<dbReference type="Pfam" id="PF00534">
    <property type="entry name" value="Glycos_transf_1"/>
    <property type="match status" value="1"/>
</dbReference>
<keyword evidence="5" id="KW-1185">Reference proteome</keyword>
<evidence type="ECO:0008006" key="6">
    <source>
        <dbReference type="Google" id="ProtNLM"/>
    </source>
</evidence>
<evidence type="ECO:0000259" key="2">
    <source>
        <dbReference type="Pfam" id="PF00534"/>
    </source>
</evidence>
<accession>A0A0H4VNF4</accession>
<evidence type="ECO:0000259" key="3">
    <source>
        <dbReference type="Pfam" id="PF13439"/>
    </source>
</evidence>
<proteinExistence type="predicted"/>
<dbReference type="PANTHER" id="PTHR46401">
    <property type="entry name" value="GLYCOSYLTRANSFERASE WBBK-RELATED"/>
    <property type="match status" value="1"/>
</dbReference>
<evidence type="ECO:0000256" key="1">
    <source>
        <dbReference type="ARBA" id="ARBA00022679"/>
    </source>
</evidence>
<feature type="domain" description="Glycosyltransferase subfamily 4-like N-terminal" evidence="3">
    <location>
        <begin position="14"/>
        <end position="166"/>
    </location>
</feature>
<dbReference type="CDD" id="cd03809">
    <property type="entry name" value="GT4_MtfB-like"/>
    <property type="match status" value="1"/>
</dbReference>
<dbReference type="RefSeq" id="WP_076606411.1">
    <property type="nucleotide sequence ID" value="NZ_CP010777.1"/>
</dbReference>
<feature type="domain" description="Glycosyl transferase family 1" evidence="2">
    <location>
        <begin position="190"/>
        <end position="347"/>
    </location>
</feature>
<dbReference type="InterPro" id="IPR001296">
    <property type="entry name" value="Glyco_trans_1"/>
</dbReference>
<organism evidence="4 5">
    <name type="scientific">Rufibacter radiotolerans</name>
    <dbReference type="NCBI Taxonomy" id="1379910"/>
    <lineage>
        <taxon>Bacteria</taxon>
        <taxon>Pseudomonadati</taxon>
        <taxon>Bacteroidota</taxon>
        <taxon>Cytophagia</taxon>
        <taxon>Cytophagales</taxon>
        <taxon>Hymenobacteraceae</taxon>
        <taxon>Rufibacter</taxon>
    </lineage>
</organism>
<dbReference type="InterPro" id="IPR028098">
    <property type="entry name" value="Glyco_trans_4-like_N"/>
</dbReference>
<sequence length="377" mass="42189">MPSLVIDARMIDASGIGVYLRNILPYLATEFTVTLLGDPSKLQVFSWSQKVKILPLEAPIYSLKEQWALKTAIPPCDLFWSPHYNIPLLPIKAAHRVVTIHDTYHLAYRHTLSLAQRVFATTFLNAAVKLSERVITVSAFSKSEILRYTHASKKNIQVIPNGLNHETYKKLDLAETKARLYELLPSIPPSFILFVGNVKPHKNLKTLLKAYATLPPVLRKQHQLVIAGKKDGFLTPDSDLANAFKEDLALEADTFFTGYVPDEVLPLLYNSASLFVFPSVYEGFGLPPLEAMACGCPVVASTAASIREVCGEAALYFDPQEWKQLARQMEAVLTNEELQSTLIQAGDNQSKNYSWYRTAQTHLSVFRELLDPGKQVN</sequence>
<dbReference type="Gene3D" id="3.40.50.2000">
    <property type="entry name" value="Glycogen Phosphorylase B"/>
    <property type="match status" value="2"/>
</dbReference>
<protein>
    <recommendedName>
        <fullName evidence="6">Glycosyltransferase</fullName>
    </recommendedName>
</protein>
<dbReference type="Pfam" id="PF13439">
    <property type="entry name" value="Glyco_transf_4"/>
    <property type="match status" value="1"/>
</dbReference>
<name>A0A0H4VNF4_9BACT</name>
<dbReference type="KEGG" id="ruf:TH63_05880"/>
<reference evidence="4 5" key="1">
    <citation type="submission" date="2015-01" db="EMBL/GenBank/DDBJ databases">
        <title>Rufibacter sp./DG31D/ whole genome sequencing.</title>
        <authorList>
            <person name="Kim M.K."/>
            <person name="Srinivasan S."/>
            <person name="Lee J.-J."/>
        </authorList>
    </citation>
    <scope>NUCLEOTIDE SEQUENCE [LARGE SCALE GENOMIC DNA]</scope>
    <source>
        <strain evidence="4 5">DG31D</strain>
    </source>
</reference>
<gene>
    <name evidence="4" type="ORF">TH63_05880</name>
</gene>
<dbReference type="SUPFAM" id="SSF53756">
    <property type="entry name" value="UDP-Glycosyltransferase/glycogen phosphorylase"/>
    <property type="match status" value="1"/>
</dbReference>
<dbReference type="Proteomes" id="UP000036458">
    <property type="component" value="Chromosome"/>
</dbReference>
<dbReference type="STRING" id="1379910.TH63_05880"/>
<dbReference type="FunFam" id="3.40.50.2000:FF:000119">
    <property type="entry name" value="Glycosyl transferase group 1"/>
    <property type="match status" value="1"/>
</dbReference>
<dbReference type="GO" id="GO:0016757">
    <property type="term" value="F:glycosyltransferase activity"/>
    <property type="evidence" value="ECO:0007669"/>
    <property type="project" value="InterPro"/>
</dbReference>
<evidence type="ECO:0000313" key="4">
    <source>
        <dbReference type="EMBL" id="AKQ45269.1"/>
    </source>
</evidence>
<keyword evidence="1" id="KW-0808">Transferase</keyword>
<dbReference type="AlphaFoldDB" id="A0A0H4VNF4"/>